<evidence type="ECO:0000256" key="1">
    <source>
        <dbReference type="SAM" id="MobiDB-lite"/>
    </source>
</evidence>
<dbReference type="OrthoDB" id="425681at2759"/>
<protein>
    <submittedName>
        <fullName evidence="2">Uncharacterized protein</fullName>
    </submittedName>
</protein>
<proteinExistence type="predicted"/>
<sequence>MNESRLIKQIYGGNVGDGKVGKARPERPYADHVGGILKKGQILRSRNRQACMKRLMDVSEAREQPQSLAATVVVSVKGKVGVPQTDLKNCRTVRFSGKSGDHDHDHWTSQRRTQPPSRLRGPSPIAGSLEILRRRPGLNFNKIEECTLTAIRHRIKSRCLKSRSIAARVCPDERVISILMTEFDDLSIRRH</sequence>
<feature type="compositionally biased region" description="Basic and acidic residues" evidence="1">
    <location>
        <begin position="99"/>
        <end position="108"/>
    </location>
</feature>
<gene>
    <name evidence="2" type="ORF">EVAR_28036_1</name>
</gene>
<accession>A0A4C1W551</accession>
<reference evidence="2 3" key="1">
    <citation type="journal article" date="2019" name="Commun. Biol.">
        <title>The bagworm genome reveals a unique fibroin gene that provides high tensile strength.</title>
        <authorList>
            <person name="Kono N."/>
            <person name="Nakamura H."/>
            <person name="Ohtoshi R."/>
            <person name="Tomita M."/>
            <person name="Numata K."/>
            <person name="Arakawa K."/>
        </authorList>
    </citation>
    <scope>NUCLEOTIDE SEQUENCE [LARGE SCALE GENOMIC DNA]</scope>
</reference>
<name>A0A4C1W551_EUMVA</name>
<feature type="region of interest" description="Disordered" evidence="1">
    <location>
        <begin position="95"/>
        <end position="125"/>
    </location>
</feature>
<organism evidence="2 3">
    <name type="scientific">Eumeta variegata</name>
    <name type="common">Bagworm moth</name>
    <name type="synonym">Eumeta japonica</name>
    <dbReference type="NCBI Taxonomy" id="151549"/>
    <lineage>
        <taxon>Eukaryota</taxon>
        <taxon>Metazoa</taxon>
        <taxon>Ecdysozoa</taxon>
        <taxon>Arthropoda</taxon>
        <taxon>Hexapoda</taxon>
        <taxon>Insecta</taxon>
        <taxon>Pterygota</taxon>
        <taxon>Neoptera</taxon>
        <taxon>Endopterygota</taxon>
        <taxon>Lepidoptera</taxon>
        <taxon>Glossata</taxon>
        <taxon>Ditrysia</taxon>
        <taxon>Tineoidea</taxon>
        <taxon>Psychidae</taxon>
        <taxon>Oiketicinae</taxon>
        <taxon>Eumeta</taxon>
    </lineage>
</organism>
<keyword evidence="3" id="KW-1185">Reference proteome</keyword>
<dbReference type="EMBL" id="BGZK01000484">
    <property type="protein sequence ID" value="GBP46458.1"/>
    <property type="molecule type" value="Genomic_DNA"/>
</dbReference>
<evidence type="ECO:0000313" key="3">
    <source>
        <dbReference type="Proteomes" id="UP000299102"/>
    </source>
</evidence>
<dbReference type="AlphaFoldDB" id="A0A4C1W551"/>
<evidence type="ECO:0000313" key="2">
    <source>
        <dbReference type="EMBL" id="GBP46458.1"/>
    </source>
</evidence>
<comment type="caution">
    <text evidence="2">The sequence shown here is derived from an EMBL/GenBank/DDBJ whole genome shotgun (WGS) entry which is preliminary data.</text>
</comment>
<dbReference type="Proteomes" id="UP000299102">
    <property type="component" value="Unassembled WGS sequence"/>
</dbReference>